<dbReference type="GO" id="GO:0000271">
    <property type="term" value="P:polysaccharide biosynthetic process"/>
    <property type="evidence" value="ECO:0007669"/>
    <property type="project" value="UniProtKB-KW"/>
</dbReference>
<feature type="domain" description="Bacterial sugar transferase" evidence="4">
    <location>
        <begin position="58"/>
        <end position="203"/>
    </location>
</feature>
<reference evidence="5 6" key="1">
    <citation type="submission" date="2018-04" db="EMBL/GenBank/DDBJ databases">
        <title>Genomic Encyclopedia of Type Strains, Phase III (KMG-III): the genomes of soil and plant-associated and newly described type strains.</title>
        <authorList>
            <person name="Whitman W."/>
        </authorList>
    </citation>
    <scope>NUCLEOTIDE SEQUENCE [LARGE SCALE GENOMIC DNA]</scope>
    <source>
        <strain evidence="5 6">KA25</strain>
    </source>
</reference>
<feature type="transmembrane region" description="Helical" evidence="3">
    <location>
        <begin position="59"/>
        <end position="84"/>
    </location>
</feature>
<evidence type="ECO:0000313" key="5">
    <source>
        <dbReference type="EMBL" id="PTR08699.1"/>
    </source>
</evidence>
<evidence type="ECO:0000313" key="6">
    <source>
        <dbReference type="Proteomes" id="UP000244060"/>
    </source>
</evidence>
<evidence type="ECO:0000259" key="4">
    <source>
        <dbReference type="Pfam" id="PF02397"/>
    </source>
</evidence>
<evidence type="ECO:0000256" key="1">
    <source>
        <dbReference type="ARBA" id="ARBA00006464"/>
    </source>
</evidence>
<keyword evidence="2" id="KW-0270">Exopolysaccharide synthesis</keyword>
<dbReference type="Proteomes" id="UP000244060">
    <property type="component" value="Unassembled WGS sequence"/>
</dbReference>
<dbReference type="InterPro" id="IPR003362">
    <property type="entry name" value="Bact_transf"/>
</dbReference>
<name>A0A2T5JN14_9RHOB</name>
<gene>
    <name evidence="5" type="ORF">C8J28_1355</name>
</gene>
<dbReference type="GO" id="GO:0016780">
    <property type="term" value="F:phosphotransferase activity, for other substituted phosphate groups"/>
    <property type="evidence" value="ECO:0007669"/>
    <property type="project" value="TreeGrafter"/>
</dbReference>
<dbReference type="EMBL" id="QAOT01000035">
    <property type="protein sequence ID" value="PTR08699.1"/>
    <property type="molecule type" value="Genomic_DNA"/>
</dbReference>
<keyword evidence="5" id="KW-0808">Transferase</keyword>
<proteinExistence type="inferred from homology"/>
<keyword evidence="3" id="KW-0472">Membrane</keyword>
<keyword evidence="3" id="KW-0812">Transmembrane</keyword>
<comment type="caution">
    <text evidence="5">The sequence shown here is derived from an EMBL/GenBank/DDBJ whole genome shotgun (WGS) entry which is preliminary data.</text>
</comment>
<comment type="similarity">
    <text evidence="1">Belongs to the bacterial sugar transferase family.</text>
</comment>
<keyword evidence="6" id="KW-1185">Reference proteome</keyword>
<sequence length="389" mass="42439">MGATKVAPNIPLGTFQEKTRDIALLQNELTGSDIVSPRTRRRLPKQIGFKPGYPLAYRAYNVVAALLILTGALPFLLVISLALLATQGREIFYGGPRLGKDLKIFRIYKFRTLNTAAAARITGDRTLPSNSGLETPLGKFLRDTRLDELPQILNVLRGDMNLCGPRPVRPEIAAIERARIPGYDMRFTVKPGLVGPAQALMSHGTSKRIRALFNNTACRRPVSMKAELTLLSAIGFAVLRRSAAELYVKIRHKVWQGWSSVRSFINRIVRTFAGPNSHDSVWVALPCVPSLQKVELHPGQILEIPSLAGQSAMIEGPTGVPVTLVVALPGGGTRRARVTLKPAGTPGRYAYAATTAASGYIIERYLLGLTVLGPTRRRQVASPHNVRFG</sequence>
<accession>A0A2T5JN14</accession>
<dbReference type="OrthoDB" id="9808602at2"/>
<dbReference type="AlphaFoldDB" id="A0A2T5JN14"/>
<evidence type="ECO:0000256" key="2">
    <source>
        <dbReference type="ARBA" id="ARBA00023169"/>
    </source>
</evidence>
<organism evidence="5 6">
    <name type="scientific">Cereibacter azotoformans</name>
    <dbReference type="NCBI Taxonomy" id="43057"/>
    <lineage>
        <taxon>Bacteria</taxon>
        <taxon>Pseudomonadati</taxon>
        <taxon>Pseudomonadota</taxon>
        <taxon>Alphaproteobacteria</taxon>
        <taxon>Rhodobacterales</taxon>
        <taxon>Paracoccaceae</taxon>
        <taxon>Cereibacter</taxon>
    </lineage>
</organism>
<protein>
    <submittedName>
        <fullName evidence="5">Sugar transferase</fullName>
    </submittedName>
</protein>
<dbReference type="PANTHER" id="PTHR30576:SF0">
    <property type="entry name" value="UNDECAPRENYL-PHOSPHATE N-ACETYLGALACTOSAMINYL 1-PHOSPHATE TRANSFERASE-RELATED"/>
    <property type="match status" value="1"/>
</dbReference>
<dbReference type="Pfam" id="PF02397">
    <property type="entry name" value="Bac_transf"/>
    <property type="match status" value="1"/>
</dbReference>
<keyword evidence="3" id="KW-1133">Transmembrane helix</keyword>
<evidence type="ECO:0000256" key="3">
    <source>
        <dbReference type="SAM" id="Phobius"/>
    </source>
</evidence>
<dbReference type="PANTHER" id="PTHR30576">
    <property type="entry name" value="COLANIC BIOSYNTHESIS UDP-GLUCOSE LIPID CARRIER TRANSFERASE"/>
    <property type="match status" value="1"/>
</dbReference>